<protein>
    <submittedName>
        <fullName evidence="13">Uncharacterized protein</fullName>
    </submittedName>
</protein>
<feature type="domain" description="C-type lectin" evidence="12">
    <location>
        <begin position="61"/>
        <end position="189"/>
    </location>
</feature>
<dbReference type="InterPro" id="IPR051505">
    <property type="entry name" value="C-type_lectin_domain"/>
</dbReference>
<dbReference type="SUPFAM" id="SSF56436">
    <property type="entry name" value="C-type lectin-like"/>
    <property type="match status" value="1"/>
</dbReference>
<evidence type="ECO:0000259" key="12">
    <source>
        <dbReference type="PROSITE" id="PS50041"/>
    </source>
</evidence>
<evidence type="ECO:0000256" key="2">
    <source>
        <dbReference type="ARBA" id="ARBA00022553"/>
    </source>
</evidence>
<name>A0ABV0RST6_9TELE</name>
<feature type="domain" description="EGF-like" evidence="11">
    <location>
        <begin position="322"/>
        <end position="356"/>
    </location>
</feature>
<keyword evidence="5" id="KW-0430">Lectin</keyword>
<dbReference type="Gene3D" id="2.10.25.10">
    <property type="entry name" value="Laminin"/>
    <property type="match status" value="1"/>
</dbReference>
<keyword evidence="2" id="KW-0597">Phosphoprotein</keyword>
<dbReference type="InterPro" id="IPR000742">
    <property type="entry name" value="EGF"/>
</dbReference>
<comment type="caution">
    <text evidence="13">The sequence shown here is derived from an EMBL/GenBank/DDBJ whole genome shotgun (WGS) entry which is preliminary data.</text>
</comment>
<dbReference type="SUPFAM" id="SSF57196">
    <property type="entry name" value="EGF/Laminin"/>
    <property type="match status" value="1"/>
</dbReference>
<evidence type="ECO:0000259" key="11">
    <source>
        <dbReference type="PROSITE" id="PS50026"/>
    </source>
</evidence>
<keyword evidence="9" id="KW-0245">EGF-like domain</keyword>
<evidence type="ECO:0000256" key="5">
    <source>
        <dbReference type="ARBA" id="ARBA00022734"/>
    </source>
</evidence>
<organism evidence="13 14">
    <name type="scientific">Xenoophorus captivus</name>
    <dbReference type="NCBI Taxonomy" id="1517983"/>
    <lineage>
        <taxon>Eukaryota</taxon>
        <taxon>Metazoa</taxon>
        <taxon>Chordata</taxon>
        <taxon>Craniata</taxon>
        <taxon>Vertebrata</taxon>
        <taxon>Euteleostomi</taxon>
        <taxon>Actinopterygii</taxon>
        <taxon>Neopterygii</taxon>
        <taxon>Teleostei</taxon>
        <taxon>Neoteleostei</taxon>
        <taxon>Acanthomorphata</taxon>
        <taxon>Ovalentaria</taxon>
        <taxon>Atherinomorphae</taxon>
        <taxon>Cyprinodontiformes</taxon>
        <taxon>Goodeidae</taxon>
        <taxon>Xenoophorus</taxon>
    </lineage>
</organism>
<keyword evidence="4" id="KW-0732">Signal</keyword>
<dbReference type="PROSITE" id="PS50041">
    <property type="entry name" value="C_TYPE_LECTIN_2"/>
    <property type="match status" value="1"/>
</dbReference>
<keyword evidence="6" id="KW-1133">Transmembrane helix</keyword>
<comment type="caution">
    <text evidence="9">Lacks conserved residue(s) required for the propagation of feature annotation.</text>
</comment>
<evidence type="ECO:0000256" key="3">
    <source>
        <dbReference type="ARBA" id="ARBA00022692"/>
    </source>
</evidence>
<evidence type="ECO:0000313" key="13">
    <source>
        <dbReference type="EMBL" id="MEQ2211309.1"/>
    </source>
</evidence>
<dbReference type="PROSITE" id="PS50026">
    <property type="entry name" value="EGF_3"/>
    <property type="match status" value="1"/>
</dbReference>
<dbReference type="SMART" id="SM00179">
    <property type="entry name" value="EGF_CA"/>
    <property type="match status" value="1"/>
</dbReference>
<keyword evidence="3" id="KW-0812">Transmembrane</keyword>
<gene>
    <name evidence="13" type="ORF">XENOCAPTIV_022844</name>
</gene>
<evidence type="ECO:0000256" key="4">
    <source>
        <dbReference type="ARBA" id="ARBA00022729"/>
    </source>
</evidence>
<dbReference type="PROSITE" id="PS00010">
    <property type="entry name" value="ASX_HYDROXYL"/>
    <property type="match status" value="1"/>
</dbReference>
<dbReference type="InterPro" id="IPR016187">
    <property type="entry name" value="CTDL_fold"/>
</dbReference>
<evidence type="ECO:0000256" key="9">
    <source>
        <dbReference type="PROSITE-ProRule" id="PRU00076"/>
    </source>
</evidence>
<dbReference type="PANTHER" id="PTHR14789:SF8">
    <property type="entry name" value="C-TYPE LECTIN DOMAIN FAMILY 14 MEMBER A PRECURSOR-RELATED"/>
    <property type="match status" value="1"/>
</dbReference>
<comment type="subcellular location">
    <subcellularLocation>
        <location evidence="1">Membrane</location>
        <topology evidence="1">Single-pass type I membrane protein</topology>
    </subcellularLocation>
</comment>
<feature type="region of interest" description="Disordered" evidence="10">
    <location>
        <begin position="197"/>
        <end position="245"/>
    </location>
</feature>
<proteinExistence type="predicted"/>
<evidence type="ECO:0000256" key="7">
    <source>
        <dbReference type="ARBA" id="ARBA00023136"/>
    </source>
</evidence>
<keyword evidence="14" id="KW-1185">Reference proteome</keyword>
<dbReference type="PROSITE" id="PS01187">
    <property type="entry name" value="EGF_CA"/>
    <property type="match status" value="1"/>
</dbReference>
<dbReference type="InterPro" id="IPR018097">
    <property type="entry name" value="EGF_Ca-bd_CS"/>
</dbReference>
<dbReference type="InterPro" id="IPR001304">
    <property type="entry name" value="C-type_lectin-like"/>
</dbReference>
<dbReference type="Proteomes" id="UP001434883">
    <property type="component" value="Unassembled WGS sequence"/>
</dbReference>
<dbReference type="InterPro" id="IPR016186">
    <property type="entry name" value="C-type_lectin-like/link_sf"/>
</dbReference>
<feature type="compositionally biased region" description="Polar residues" evidence="10">
    <location>
        <begin position="197"/>
        <end position="208"/>
    </location>
</feature>
<evidence type="ECO:0000313" key="14">
    <source>
        <dbReference type="Proteomes" id="UP001434883"/>
    </source>
</evidence>
<evidence type="ECO:0000256" key="10">
    <source>
        <dbReference type="SAM" id="MobiDB-lite"/>
    </source>
</evidence>
<evidence type="ECO:0000256" key="6">
    <source>
        <dbReference type="ARBA" id="ARBA00022989"/>
    </source>
</evidence>
<feature type="compositionally biased region" description="Low complexity" evidence="10">
    <location>
        <begin position="216"/>
        <end position="226"/>
    </location>
</feature>
<sequence length="388" mass="43781">MGIACPHLRSVFQLLRIVTSPQEQVEFEEMECWLCCWWSALWMVVFLLKNVSTDLSSRIKYTLSQSEVAFDQAVKDCFPGVLPSMATEHEVQEIFQFLNKSKPFQANITVWVGLRKPKYECLNPSVPLRGFEWVENSSQELSVINWLEEPTRTCTQDLCGALKQQSGQSKVTLGLIPDSCKTPYQFICKVRDRRTGTSVESSRTTNRPVSAKPQMKTASAKTSSTTLKPDPATPHPNLPIAGPESCEHFKNPKHPSIRSLTPDSSNSSKVQVECWSEVKIDLLCSGVPAIWRVLDGSPANFSIICLQCKKGFQKDDSGLCVDVDECSTRNPCQHTCLNTEGSYRCVCAADQDSSCEEISPANNKNSLSHILIWQLLLYYWLYWQLLHW</sequence>
<evidence type="ECO:0000256" key="1">
    <source>
        <dbReference type="ARBA" id="ARBA00004479"/>
    </source>
</evidence>
<feature type="disulfide bond" evidence="9">
    <location>
        <begin position="326"/>
        <end position="336"/>
    </location>
</feature>
<accession>A0ABV0RST6</accession>
<evidence type="ECO:0000256" key="8">
    <source>
        <dbReference type="ARBA" id="ARBA00023157"/>
    </source>
</evidence>
<dbReference type="EMBL" id="JAHRIN010058867">
    <property type="protein sequence ID" value="MEQ2211309.1"/>
    <property type="molecule type" value="Genomic_DNA"/>
</dbReference>
<dbReference type="InterPro" id="IPR001881">
    <property type="entry name" value="EGF-like_Ca-bd_dom"/>
</dbReference>
<keyword evidence="7" id="KW-0472">Membrane</keyword>
<dbReference type="PANTHER" id="PTHR14789">
    <property type="entry name" value="CHONDROLECTIN VARIANT CHODLFDELTAE"/>
    <property type="match status" value="1"/>
</dbReference>
<dbReference type="Gene3D" id="3.10.100.10">
    <property type="entry name" value="Mannose-Binding Protein A, subunit A"/>
    <property type="match status" value="1"/>
</dbReference>
<reference evidence="13 14" key="1">
    <citation type="submission" date="2021-06" db="EMBL/GenBank/DDBJ databases">
        <authorList>
            <person name="Palmer J.M."/>
        </authorList>
    </citation>
    <scope>NUCLEOTIDE SEQUENCE [LARGE SCALE GENOMIC DNA]</scope>
    <source>
        <strain evidence="13 14">XC_2019</strain>
        <tissue evidence="13">Muscle</tissue>
    </source>
</reference>
<dbReference type="CDD" id="cd00054">
    <property type="entry name" value="EGF_CA"/>
    <property type="match status" value="1"/>
</dbReference>
<keyword evidence="8 9" id="KW-1015">Disulfide bond</keyword>
<dbReference type="InterPro" id="IPR000152">
    <property type="entry name" value="EGF-type_Asp/Asn_hydroxyl_site"/>
</dbReference>